<keyword evidence="1" id="KW-0812">Transmembrane</keyword>
<keyword evidence="1" id="KW-0472">Membrane</keyword>
<organism evidence="2 3">
    <name type="scientific">Legionella moravica</name>
    <dbReference type="NCBI Taxonomy" id="39962"/>
    <lineage>
        <taxon>Bacteria</taxon>
        <taxon>Pseudomonadati</taxon>
        <taxon>Pseudomonadota</taxon>
        <taxon>Gammaproteobacteria</taxon>
        <taxon>Legionellales</taxon>
        <taxon>Legionellaceae</taxon>
        <taxon>Legionella</taxon>
    </lineage>
</organism>
<proteinExistence type="predicted"/>
<keyword evidence="1" id="KW-1133">Transmembrane helix</keyword>
<dbReference type="EMBL" id="UGOG01000001">
    <property type="protein sequence ID" value="STX63936.1"/>
    <property type="molecule type" value="Genomic_DNA"/>
</dbReference>
<reference evidence="2 3" key="1">
    <citation type="submission" date="2018-06" db="EMBL/GenBank/DDBJ databases">
        <authorList>
            <consortium name="Pathogen Informatics"/>
            <person name="Doyle S."/>
        </authorList>
    </citation>
    <scope>NUCLEOTIDE SEQUENCE [LARGE SCALE GENOMIC DNA]</scope>
    <source>
        <strain evidence="2 3">NCTC12239</strain>
    </source>
</reference>
<accession>A0A378JZU8</accession>
<evidence type="ECO:0000313" key="3">
    <source>
        <dbReference type="Proteomes" id="UP000254040"/>
    </source>
</evidence>
<feature type="transmembrane region" description="Helical" evidence="1">
    <location>
        <begin position="16"/>
        <end position="37"/>
    </location>
</feature>
<gene>
    <name evidence="2" type="ORF">NCTC12239_02890</name>
</gene>
<sequence length="38" mass="4341">MKQEKKLTYIEKGLQYVLGMCIGTGLWALTLMILLILN</sequence>
<evidence type="ECO:0000256" key="1">
    <source>
        <dbReference type="SAM" id="Phobius"/>
    </source>
</evidence>
<protein>
    <submittedName>
        <fullName evidence="2">Uncharacterized protein</fullName>
    </submittedName>
</protein>
<dbReference type="AlphaFoldDB" id="A0A378JZU8"/>
<evidence type="ECO:0000313" key="2">
    <source>
        <dbReference type="EMBL" id="STX63936.1"/>
    </source>
</evidence>
<dbReference type="Proteomes" id="UP000254040">
    <property type="component" value="Unassembled WGS sequence"/>
</dbReference>
<name>A0A378JZU8_9GAMM</name>